<dbReference type="EMBL" id="BNCF01000010">
    <property type="protein sequence ID" value="GHE37418.1"/>
    <property type="molecule type" value="Genomic_DNA"/>
</dbReference>
<gene>
    <name evidence="1" type="ORF">GCM10007167_19470</name>
</gene>
<sequence length="94" mass="10266">MADWSTGSAELDEVAHACADQDWPRAQALLGAYCARAQDLAARGAVDDDTLRAMLEAQQRLAACLYAGRDEAARALARLRRNDRAIGAYRQDTE</sequence>
<dbReference type="AlphaFoldDB" id="A0A918Z5A3"/>
<dbReference type="Proteomes" id="UP000636453">
    <property type="component" value="Unassembled WGS sequence"/>
</dbReference>
<evidence type="ECO:0000313" key="1">
    <source>
        <dbReference type="EMBL" id="GHE37418.1"/>
    </source>
</evidence>
<dbReference type="RefSeq" id="WP_146473869.1">
    <property type="nucleotide sequence ID" value="NZ_BNCF01000010.1"/>
</dbReference>
<reference evidence="1" key="2">
    <citation type="submission" date="2020-09" db="EMBL/GenBank/DDBJ databases">
        <authorList>
            <person name="Sun Q."/>
            <person name="Kim S."/>
        </authorList>
    </citation>
    <scope>NUCLEOTIDE SEQUENCE</scope>
    <source>
        <strain evidence="1">KCTC 32020</strain>
    </source>
</reference>
<proteinExistence type="predicted"/>
<protein>
    <submittedName>
        <fullName evidence="1">Uncharacterized protein</fullName>
    </submittedName>
</protein>
<accession>A0A918Z5A3</accession>
<name>A0A918Z5A3_9GAMM</name>
<reference evidence="1" key="1">
    <citation type="journal article" date="2014" name="Int. J. Syst. Evol. Microbiol.">
        <title>Complete genome sequence of Corynebacterium casei LMG S-19264T (=DSM 44701T), isolated from a smear-ripened cheese.</title>
        <authorList>
            <consortium name="US DOE Joint Genome Institute (JGI-PGF)"/>
            <person name="Walter F."/>
            <person name="Albersmeier A."/>
            <person name="Kalinowski J."/>
            <person name="Ruckert C."/>
        </authorList>
    </citation>
    <scope>NUCLEOTIDE SEQUENCE</scope>
    <source>
        <strain evidence="1">KCTC 32020</strain>
    </source>
</reference>
<keyword evidence="2" id="KW-1185">Reference proteome</keyword>
<comment type="caution">
    <text evidence="1">The sequence shown here is derived from an EMBL/GenBank/DDBJ whole genome shotgun (WGS) entry which is preliminary data.</text>
</comment>
<evidence type="ECO:0000313" key="2">
    <source>
        <dbReference type="Proteomes" id="UP000636453"/>
    </source>
</evidence>
<organism evidence="1 2">
    <name type="scientific">Vulcaniibacterium thermophilum</name>
    <dbReference type="NCBI Taxonomy" id="1169913"/>
    <lineage>
        <taxon>Bacteria</taxon>
        <taxon>Pseudomonadati</taxon>
        <taxon>Pseudomonadota</taxon>
        <taxon>Gammaproteobacteria</taxon>
        <taxon>Lysobacterales</taxon>
        <taxon>Lysobacteraceae</taxon>
        <taxon>Vulcaniibacterium</taxon>
    </lineage>
</organism>